<dbReference type="GO" id="GO:0042730">
    <property type="term" value="P:fibrinolysis"/>
    <property type="evidence" value="ECO:0007669"/>
    <property type="project" value="TreeGrafter"/>
</dbReference>
<evidence type="ECO:0000256" key="10">
    <source>
        <dbReference type="SAM" id="Coils"/>
    </source>
</evidence>
<dbReference type="NCBIfam" id="NF040941">
    <property type="entry name" value="GGGWT_bact"/>
    <property type="match status" value="1"/>
</dbReference>
<evidence type="ECO:0000256" key="1">
    <source>
        <dbReference type="ARBA" id="ARBA00004613"/>
    </source>
</evidence>
<evidence type="ECO:0000256" key="6">
    <source>
        <dbReference type="ARBA" id="ARBA00023157"/>
    </source>
</evidence>
<evidence type="ECO:0000256" key="4">
    <source>
        <dbReference type="ARBA" id="ARBA00023054"/>
    </source>
</evidence>
<comment type="function">
    <text evidence="8">Immune suppressive molecule that inhibits antigen-specific T-cell activation by acting as a major ligand of LAG3. Responsible for LAG3 T-cell inhibitory function. Binds LAG3 independently from MHC class II (MHC-II). Secreted by, and promotes growth of, hepatocytes.</text>
</comment>
<proteinExistence type="predicted"/>
<evidence type="ECO:0000313" key="13">
    <source>
        <dbReference type="Proteomes" id="UP000198323"/>
    </source>
</evidence>
<dbReference type="Proteomes" id="UP000198323">
    <property type="component" value="Unassembled WGS sequence"/>
</dbReference>
<dbReference type="Pfam" id="PF00147">
    <property type="entry name" value="Fibrinogen_C"/>
    <property type="match status" value="1"/>
</dbReference>
<dbReference type="InterPro" id="IPR036056">
    <property type="entry name" value="Fibrinogen-like_C"/>
</dbReference>
<keyword evidence="6" id="KW-1015">Disulfide bond</keyword>
<protein>
    <recommendedName>
        <fullName evidence="7">Fibrinogen-like protein 1</fullName>
    </recommendedName>
</protein>
<evidence type="ECO:0000256" key="8">
    <source>
        <dbReference type="ARBA" id="ARBA00049639"/>
    </source>
</evidence>
<keyword evidence="2" id="KW-0964">Secreted</keyword>
<dbReference type="GO" id="GO:0030674">
    <property type="term" value="F:protein-macromolecule adaptor activity"/>
    <property type="evidence" value="ECO:0007669"/>
    <property type="project" value="TreeGrafter"/>
</dbReference>
<comment type="subunit">
    <text evidence="9">Homodimer. Interacts (via the Fibrinogen C-terminal domain) with LAG3 (via Ig-like domains 1 and 2).</text>
</comment>
<dbReference type="CDD" id="cd00087">
    <property type="entry name" value="FReD"/>
    <property type="match status" value="1"/>
</dbReference>
<evidence type="ECO:0000256" key="9">
    <source>
        <dbReference type="ARBA" id="ARBA00049681"/>
    </source>
</evidence>
<feature type="non-terminal residue" evidence="12">
    <location>
        <position position="1"/>
    </location>
</feature>
<dbReference type="PROSITE" id="PS51406">
    <property type="entry name" value="FIBRINOGEN_C_2"/>
    <property type="match status" value="1"/>
</dbReference>
<evidence type="ECO:0000259" key="11">
    <source>
        <dbReference type="PROSITE" id="PS51406"/>
    </source>
</evidence>
<evidence type="ECO:0000313" key="12">
    <source>
        <dbReference type="EMBL" id="OXB64495.1"/>
    </source>
</evidence>
<dbReference type="GO" id="GO:0070527">
    <property type="term" value="P:platelet aggregation"/>
    <property type="evidence" value="ECO:0007669"/>
    <property type="project" value="TreeGrafter"/>
</dbReference>
<dbReference type="OrthoDB" id="7725475at2759"/>
<dbReference type="AlphaFoldDB" id="A0A226NA84"/>
<comment type="subcellular location">
    <subcellularLocation>
        <location evidence="1">Secreted</location>
    </subcellularLocation>
</comment>
<dbReference type="InterPro" id="IPR037579">
    <property type="entry name" value="FIB_ANG-like"/>
</dbReference>
<dbReference type="GO" id="GO:0002250">
    <property type="term" value="P:adaptive immune response"/>
    <property type="evidence" value="ECO:0007669"/>
    <property type="project" value="UniProtKB-KW"/>
</dbReference>
<feature type="coiled-coil region" evidence="10">
    <location>
        <begin position="9"/>
        <end position="36"/>
    </location>
</feature>
<comment type="caution">
    <text evidence="12">The sequence shown here is derived from an EMBL/GenBank/DDBJ whole genome shotgun (WGS) entry which is preliminary data.</text>
</comment>
<dbReference type="GO" id="GO:0005201">
    <property type="term" value="F:extracellular matrix structural constituent"/>
    <property type="evidence" value="ECO:0007669"/>
    <property type="project" value="TreeGrafter"/>
</dbReference>
<evidence type="ECO:0000256" key="7">
    <source>
        <dbReference type="ARBA" id="ARBA00039489"/>
    </source>
</evidence>
<keyword evidence="4 10" id="KW-0175">Coiled coil</keyword>
<dbReference type="SMART" id="SM00186">
    <property type="entry name" value="FBG"/>
    <property type="match status" value="1"/>
</dbReference>
<keyword evidence="5" id="KW-1064">Adaptive immunity</keyword>
<keyword evidence="13" id="KW-1185">Reference proteome</keyword>
<dbReference type="SUPFAM" id="SSF56496">
    <property type="entry name" value="Fibrinogen C-terminal domain-like"/>
    <property type="match status" value="1"/>
</dbReference>
<dbReference type="Gene3D" id="4.10.530.10">
    <property type="entry name" value="Gamma-fibrinogen Carboxyl Terminal Fragment, domain 2"/>
    <property type="match status" value="1"/>
</dbReference>
<dbReference type="STRING" id="9009.A0A226NA84"/>
<dbReference type="PANTHER" id="PTHR47221">
    <property type="entry name" value="FIBRINOGEN ALPHA CHAIN"/>
    <property type="match status" value="1"/>
</dbReference>
<dbReference type="GO" id="GO:0072377">
    <property type="term" value="P:blood coagulation, common pathway"/>
    <property type="evidence" value="ECO:0007669"/>
    <property type="project" value="TreeGrafter"/>
</dbReference>
<keyword evidence="3" id="KW-0732">Signal</keyword>
<feature type="domain" description="Fibrinogen C-terminal" evidence="11">
    <location>
        <begin position="53"/>
        <end position="239"/>
    </location>
</feature>
<accession>A0A226NA84</accession>
<dbReference type="InterPro" id="IPR014716">
    <property type="entry name" value="Fibrinogen_a/b/g_C_1"/>
</dbReference>
<reference evidence="12 13" key="1">
    <citation type="submission" date="2016-07" db="EMBL/GenBank/DDBJ databases">
        <title>Disparate Historic Effective Population Sizes Predicted by Modern Levels of Genome Diversity for the Scaled Quail (Callipepla squamata) and the Northern Bobwhite (Colinus virginianus): Inferences from First and Second Generation Draft Genome Assemblies for Sympatric New World Quail.</title>
        <authorList>
            <person name="Oldeschulte D.L."/>
            <person name="Halley Y.A."/>
            <person name="Bhattarai E.K."/>
            <person name="Brashear W.A."/>
            <person name="Hill J."/>
            <person name="Metz R.P."/>
            <person name="Johnson C.D."/>
            <person name="Rollins D."/>
            <person name="Peterson M.J."/>
            <person name="Bickhart D.M."/>
            <person name="Decker J.E."/>
            <person name="Seabury C.M."/>
        </authorList>
    </citation>
    <scope>NUCLEOTIDE SEQUENCE [LARGE SCALE GENOMIC DNA]</scope>
    <source>
        <strain evidence="12 13">Texas</strain>
        <tissue evidence="12">Leg muscle</tissue>
    </source>
</reference>
<evidence type="ECO:0000256" key="5">
    <source>
        <dbReference type="ARBA" id="ARBA00023130"/>
    </source>
</evidence>
<evidence type="ECO:0000256" key="3">
    <source>
        <dbReference type="ARBA" id="ARBA00022729"/>
    </source>
</evidence>
<dbReference type="GO" id="GO:0034116">
    <property type="term" value="P:positive regulation of heterotypic cell-cell adhesion"/>
    <property type="evidence" value="ECO:0007669"/>
    <property type="project" value="TreeGrafter"/>
</dbReference>
<dbReference type="GO" id="GO:0005577">
    <property type="term" value="C:fibrinogen complex"/>
    <property type="evidence" value="ECO:0007669"/>
    <property type="project" value="TreeGrafter"/>
</dbReference>
<dbReference type="Gene3D" id="3.90.215.10">
    <property type="entry name" value="Gamma Fibrinogen, chain A, domain 1"/>
    <property type="match status" value="1"/>
</dbReference>
<sequence>DRQNCFQEQMQLQAQVRLLEHRVKQQQLKIIQLLEKKEIQYSDRGDENSVIDLGGKRQYSDCAEIYNDGHKQSGFYKMKPIQSPDEFLAFCDMSEGGGWTVFQRRSDGSQNFNRGWTDYEEGFGNFVLTNGEYWLGNKNLHYLTNQGNYTLRIDLSDFEGERRYAQYTRFGVADKEHSYQMSCGEYSGTAGDSLTGGFHPEVKWWADHRGMKFSTRDRDNDNYEGNCAEEEKAGWWFNRYLNFTSALSTTSYVYLRCLSTSHIFIQ</sequence>
<dbReference type="EMBL" id="MCFN01000119">
    <property type="protein sequence ID" value="OXB64495.1"/>
    <property type="molecule type" value="Genomic_DNA"/>
</dbReference>
<evidence type="ECO:0000256" key="2">
    <source>
        <dbReference type="ARBA" id="ARBA00022525"/>
    </source>
</evidence>
<name>A0A226NA84_CALSU</name>
<gene>
    <name evidence="12" type="ORF">ASZ78_005151</name>
</gene>
<dbReference type="InterPro" id="IPR002181">
    <property type="entry name" value="Fibrinogen_a/b/g_C_dom"/>
</dbReference>
<dbReference type="PANTHER" id="PTHR47221:SF8">
    <property type="entry name" value="FIBRINOGEN LIKE 1A"/>
    <property type="match status" value="1"/>
</dbReference>
<keyword evidence="5" id="KW-0391">Immunity</keyword>
<organism evidence="12 13">
    <name type="scientific">Callipepla squamata</name>
    <name type="common">Scaled quail</name>
    <dbReference type="NCBI Taxonomy" id="9009"/>
    <lineage>
        <taxon>Eukaryota</taxon>
        <taxon>Metazoa</taxon>
        <taxon>Chordata</taxon>
        <taxon>Craniata</taxon>
        <taxon>Vertebrata</taxon>
        <taxon>Euteleostomi</taxon>
        <taxon>Archelosauria</taxon>
        <taxon>Archosauria</taxon>
        <taxon>Dinosauria</taxon>
        <taxon>Saurischia</taxon>
        <taxon>Theropoda</taxon>
        <taxon>Coelurosauria</taxon>
        <taxon>Aves</taxon>
        <taxon>Neognathae</taxon>
        <taxon>Galloanserae</taxon>
        <taxon>Galliformes</taxon>
        <taxon>Odontophoridae</taxon>
        <taxon>Callipepla</taxon>
    </lineage>
</organism>